<dbReference type="PANTHER" id="PTHR43133:SF8">
    <property type="entry name" value="RNA POLYMERASE SIGMA FACTOR HI_1459-RELATED"/>
    <property type="match status" value="1"/>
</dbReference>
<dbReference type="EMBL" id="JACRSZ010000011">
    <property type="protein sequence ID" value="MBC8573596.1"/>
    <property type="molecule type" value="Genomic_DNA"/>
</dbReference>
<dbReference type="Proteomes" id="UP000657421">
    <property type="component" value="Unassembled WGS sequence"/>
</dbReference>
<dbReference type="InterPro" id="IPR007627">
    <property type="entry name" value="RNA_pol_sigma70_r2"/>
</dbReference>
<gene>
    <name evidence="8" type="ORF">H8716_10970</name>
</gene>
<feature type="domain" description="RNA polymerase sigma factor 70 region 4 type 2" evidence="7">
    <location>
        <begin position="100"/>
        <end position="152"/>
    </location>
</feature>
<dbReference type="Pfam" id="PF04542">
    <property type="entry name" value="Sigma70_r2"/>
    <property type="match status" value="1"/>
</dbReference>
<evidence type="ECO:0000313" key="8">
    <source>
        <dbReference type="EMBL" id="MBC8573596.1"/>
    </source>
</evidence>
<feature type="domain" description="RNA polymerase sigma-70 region 2" evidence="6">
    <location>
        <begin position="10"/>
        <end position="74"/>
    </location>
</feature>
<dbReference type="InterPro" id="IPR013325">
    <property type="entry name" value="RNA_pol_sigma_r2"/>
</dbReference>
<name>A0ABR7NB13_9FIRM</name>
<keyword evidence="4" id="KW-0238">DNA-binding</keyword>
<evidence type="ECO:0000259" key="6">
    <source>
        <dbReference type="Pfam" id="PF04542"/>
    </source>
</evidence>
<dbReference type="InterPro" id="IPR013324">
    <property type="entry name" value="RNA_pol_sigma_r3/r4-like"/>
</dbReference>
<keyword evidence="9" id="KW-1185">Reference proteome</keyword>
<dbReference type="PANTHER" id="PTHR43133">
    <property type="entry name" value="RNA POLYMERASE ECF-TYPE SIGMA FACTO"/>
    <property type="match status" value="1"/>
</dbReference>
<comment type="caution">
    <text evidence="8">The sequence shown here is derived from an EMBL/GenBank/DDBJ whole genome shotgun (WGS) entry which is preliminary data.</text>
</comment>
<reference evidence="8 9" key="1">
    <citation type="submission" date="2020-08" db="EMBL/GenBank/DDBJ databases">
        <title>Genome public.</title>
        <authorList>
            <person name="Liu C."/>
            <person name="Sun Q."/>
        </authorList>
    </citation>
    <scope>NUCLEOTIDE SEQUENCE [LARGE SCALE GENOMIC DNA]</scope>
    <source>
        <strain evidence="8 9">NSJ-46</strain>
    </source>
</reference>
<accession>A0ABR7NB13</accession>
<dbReference type="NCBIfam" id="TIGR02937">
    <property type="entry name" value="sigma70-ECF"/>
    <property type="match status" value="1"/>
</dbReference>
<dbReference type="Gene3D" id="1.10.10.10">
    <property type="entry name" value="Winged helix-like DNA-binding domain superfamily/Winged helix DNA-binding domain"/>
    <property type="match status" value="1"/>
</dbReference>
<protein>
    <submittedName>
        <fullName evidence="8">RNA polymerase sigma factor</fullName>
    </submittedName>
</protein>
<dbReference type="InterPro" id="IPR039425">
    <property type="entry name" value="RNA_pol_sigma-70-like"/>
</dbReference>
<evidence type="ECO:0000256" key="1">
    <source>
        <dbReference type="ARBA" id="ARBA00010641"/>
    </source>
</evidence>
<evidence type="ECO:0000256" key="3">
    <source>
        <dbReference type="ARBA" id="ARBA00023082"/>
    </source>
</evidence>
<organism evidence="8 9">
    <name type="scientific">Jingyaoa shaoxingensis</name>
    <dbReference type="NCBI Taxonomy" id="2763671"/>
    <lineage>
        <taxon>Bacteria</taxon>
        <taxon>Bacillati</taxon>
        <taxon>Bacillota</taxon>
        <taxon>Clostridia</taxon>
        <taxon>Lachnospirales</taxon>
        <taxon>Lachnospiraceae</taxon>
        <taxon>Jingyaoa</taxon>
    </lineage>
</organism>
<dbReference type="Pfam" id="PF08281">
    <property type="entry name" value="Sigma70_r4_2"/>
    <property type="match status" value="1"/>
</dbReference>
<evidence type="ECO:0000256" key="2">
    <source>
        <dbReference type="ARBA" id="ARBA00023015"/>
    </source>
</evidence>
<evidence type="ECO:0000313" key="9">
    <source>
        <dbReference type="Proteomes" id="UP000657421"/>
    </source>
</evidence>
<dbReference type="Gene3D" id="1.10.1740.10">
    <property type="match status" value="1"/>
</dbReference>
<dbReference type="SUPFAM" id="SSF88946">
    <property type="entry name" value="Sigma2 domain of RNA polymerase sigma factors"/>
    <property type="match status" value="1"/>
</dbReference>
<dbReference type="InterPro" id="IPR036388">
    <property type="entry name" value="WH-like_DNA-bd_sf"/>
</dbReference>
<evidence type="ECO:0000256" key="4">
    <source>
        <dbReference type="ARBA" id="ARBA00023125"/>
    </source>
</evidence>
<keyword evidence="3" id="KW-0731">Sigma factor</keyword>
<comment type="similarity">
    <text evidence="1">Belongs to the sigma-70 factor family. ECF subfamily.</text>
</comment>
<proteinExistence type="inferred from homology"/>
<dbReference type="RefSeq" id="WP_249308886.1">
    <property type="nucleotide sequence ID" value="NZ_JACRSZ010000011.1"/>
</dbReference>
<evidence type="ECO:0000256" key="5">
    <source>
        <dbReference type="ARBA" id="ARBA00023163"/>
    </source>
</evidence>
<evidence type="ECO:0000259" key="7">
    <source>
        <dbReference type="Pfam" id="PF08281"/>
    </source>
</evidence>
<dbReference type="InterPro" id="IPR014284">
    <property type="entry name" value="RNA_pol_sigma-70_dom"/>
</dbReference>
<dbReference type="SUPFAM" id="SSF88659">
    <property type="entry name" value="Sigma3 and sigma4 domains of RNA polymerase sigma factors"/>
    <property type="match status" value="1"/>
</dbReference>
<dbReference type="InterPro" id="IPR013249">
    <property type="entry name" value="RNA_pol_sigma70_r4_t2"/>
</dbReference>
<keyword evidence="5" id="KW-0804">Transcription</keyword>
<sequence length="163" mass="19310">MDSEMLRQFYGRYASEIYLYLYSLCKSRELAEDLMQDVFLKALLSLSDSHTNIRAWLYKVARNTCLNELRKRNRETELDEQLAISEETILGNVIQNEQKKQLYQAMMKLPDRQREILELFYFSEMSIKEIAAVLSLTSENVRVLAYRAKKQLRNEMEGDGYEL</sequence>
<dbReference type="CDD" id="cd06171">
    <property type="entry name" value="Sigma70_r4"/>
    <property type="match status" value="1"/>
</dbReference>
<keyword evidence="2" id="KW-0805">Transcription regulation</keyword>